<sequence>EVNGVCVLLSKCYSPTCTKDKPCYSLSCPRRRTLKKQTSMKTLNKNKSIGNIIIQNINQNYLNSASNDEKTLWSSSVPMEILEKLSSKEIKKQEAIYEVYVTEKNFVKSLETVRDSIIKTLAETNIIPHDIRKNFIKHVFAHVNDIYSVNKRFLDSLNDRMHPQNYIISGIGDIILKWIPFFEPFVFYIASRPYAKYLMETQRQVNPYFSRFDEDLMNSKLRHGIDSFLSQGVSRPGRYVLLVREILKSTDQKKQPKEFDCLTKSLELLNALMKRIDKASGAAQDRHDVILLKQKILFKNEFVNLGLNDEKRRIRHEGTLFRKEINTISNTGQLSNQMSSSNLSGLNSNSVNVAQNFNMNNVGDIQFYLLDNVLLFLKSKAVNKWNQHKVFQRPIPLPLLFVIPGEEMSVSLRKYIASSSLTSLSQSSKKLSLINSSVNSNAITFLYYGAKQRYQITLYGAQIAAITTLLDKIKQEQNRLIQNYNIFTLYKLSDKVFDYNNRILSLEPFDYGKKNLVLTNQGL</sequence>
<protein>
    <submittedName>
        <fullName evidence="3">RhoGEF-domain-containing protein</fullName>
    </submittedName>
</protein>
<dbReference type="InterPro" id="IPR035899">
    <property type="entry name" value="DBL_dom_sf"/>
</dbReference>
<dbReference type="Gene3D" id="2.30.29.30">
    <property type="entry name" value="Pleckstrin-homology domain (PH domain)/Phosphotyrosine-binding domain (PTB)"/>
    <property type="match status" value="1"/>
</dbReference>
<dbReference type="SUPFAM" id="SSF48065">
    <property type="entry name" value="DBL homology domain (DH-domain)"/>
    <property type="match status" value="1"/>
</dbReference>
<dbReference type="Proteomes" id="UP000092321">
    <property type="component" value="Unassembled WGS sequence"/>
</dbReference>
<evidence type="ECO:0000256" key="1">
    <source>
        <dbReference type="ARBA" id="ARBA00022553"/>
    </source>
</evidence>
<dbReference type="SUPFAM" id="SSF50729">
    <property type="entry name" value="PH domain-like"/>
    <property type="match status" value="1"/>
</dbReference>
<feature type="domain" description="DH" evidence="2">
    <location>
        <begin position="91"/>
        <end position="279"/>
    </location>
</feature>
<organism evidence="3 4">
    <name type="scientific">Hanseniaspora valbyensis NRRL Y-1626</name>
    <dbReference type="NCBI Taxonomy" id="766949"/>
    <lineage>
        <taxon>Eukaryota</taxon>
        <taxon>Fungi</taxon>
        <taxon>Dikarya</taxon>
        <taxon>Ascomycota</taxon>
        <taxon>Saccharomycotina</taxon>
        <taxon>Saccharomycetes</taxon>
        <taxon>Saccharomycodales</taxon>
        <taxon>Saccharomycodaceae</taxon>
        <taxon>Hanseniaspora</taxon>
    </lineage>
</organism>
<keyword evidence="1" id="KW-0597">Phosphoprotein</keyword>
<keyword evidence="4" id="KW-1185">Reference proteome</keyword>
<feature type="non-terminal residue" evidence="3">
    <location>
        <position position="523"/>
    </location>
</feature>
<dbReference type="AlphaFoldDB" id="A0A1B7T7L9"/>
<dbReference type="CDD" id="cd00160">
    <property type="entry name" value="RhoGEF"/>
    <property type="match status" value="1"/>
</dbReference>
<accession>A0A1B7T7L9</accession>
<dbReference type="GO" id="GO:0005085">
    <property type="term" value="F:guanyl-nucleotide exchange factor activity"/>
    <property type="evidence" value="ECO:0007669"/>
    <property type="project" value="InterPro"/>
</dbReference>
<evidence type="ECO:0000313" key="4">
    <source>
        <dbReference type="Proteomes" id="UP000092321"/>
    </source>
</evidence>
<dbReference type="InterPro" id="IPR041675">
    <property type="entry name" value="PH_5"/>
</dbReference>
<dbReference type="Gene3D" id="1.20.900.10">
    <property type="entry name" value="Dbl homology (DH) domain"/>
    <property type="match status" value="1"/>
</dbReference>
<dbReference type="PANTHER" id="PTHR46572:SF2">
    <property type="entry name" value="RHO1 GDP-GTP EXCHANGE PROTEIN 1-RELATED"/>
    <property type="match status" value="1"/>
</dbReference>
<evidence type="ECO:0000259" key="2">
    <source>
        <dbReference type="PROSITE" id="PS50010"/>
    </source>
</evidence>
<name>A0A1B7T7L9_9ASCO</name>
<dbReference type="EMBL" id="LXPE01000472">
    <property type="protein sequence ID" value="OBA24712.1"/>
    <property type="molecule type" value="Genomic_DNA"/>
</dbReference>
<comment type="caution">
    <text evidence="3">The sequence shown here is derived from an EMBL/GenBank/DDBJ whole genome shotgun (WGS) entry which is preliminary data.</text>
</comment>
<dbReference type="InterPro" id="IPR052233">
    <property type="entry name" value="Rho-type_GEFs"/>
</dbReference>
<dbReference type="InterPro" id="IPR000219">
    <property type="entry name" value="DH_dom"/>
</dbReference>
<gene>
    <name evidence="3" type="ORF">HANVADRAFT_16339</name>
</gene>
<proteinExistence type="predicted"/>
<dbReference type="InterPro" id="IPR011993">
    <property type="entry name" value="PH-like_dom_sf"/>
</dbReference>
<evidence type="ECO:0000313" key="3">
    <source>
        <dbReference type="EMBL" id="OBA24712.1"/>
    </source>
</evidence>
<dbReference type="SMART" id="SM00325">
    <property type="entry name" value="RhoGEF"/>
    <property type="match status" value="1"/>
</dbReference>
<dbReference type="Pfam" id="PF00621">
    <property type="entry name" value="RhoGEF"/>
    <property type="match status" value="1"/>
</dbReference>
<reference evidence="4" key="1">
    <citation type="journal article" date="2016" name="Proc. Natl. Acad. Sci. U.S.A.">
        <title>Comparative genomics of biotechnologically important yeasts.</title>
        <authorList>
            <person name="Riley R."/>
            <person name="Haridas S."/>
            <person name="Wolfe K.H."/>
            <person name="Lopes M.R."/>
            <person name="Hittinger C.T."/>
            <person name="Goeker M."/>
            <person name="Salamov A.A."/>
            <person name="Wisecaver J.H."/>
            <person name="Long T.M."/>
            <person name="Calvey C.H."/>
            <person name="Aerts A.L."/>
            <person name="Barry K.W."/>
            <person name="Choi C."/>
            <person name="Clum A."/>
            <person name="Coughlan A.Y."/>
            <person name="Deshpande S."/>
            <person name="Douglass A.P."/>
            <person name="Hanson S.J."/>
            <person name="Klenk H.-P."/>
            <person name="LaButti K.M."/>
            <person name="Lapidus A."/>
            <person name="Lindquist E.A."/>
            <person name="Lipzen A.M."/>
            <person name="Meier-Kolthoff J.P."/>
            <person name="Ohm R.A."/>
            <person name="Otillar R.P."/>
            <person name="Pangilinan J.L."/>
            <person name="Peng Y."/>
            <person name="Rokas A."/>
            <person name="Rosa C.A."/>
            <person name="Scheuner C."/>
            <person name="Sibirny A.A."/>
            <person name="Slot J.C."/>
            <person name="Stielow J.B."/>
            <person name="Sun H."/>
            <person name="Kurtzman C.P."/>
            <person name="Blackwell M."/>
            <person name="Grigoriev I.V."/>
            <person name="Jeffries T.W."/>
        </authorList>
    </citation>
    <scope>NUCLEOTIDE SEQUENCE [LARGE SCALE GENOMIC DNA]</scope>
    <source>
        <strain evidence="4">NRRL Y-1626</strain>
    </source>
</reference>
<dbReference type="OrthoDB" id="2272012at2759"/>
<dbReference type="Pfam" id="PF15405">
    <property type="entry name" value="PH_5"/>
    <property type="match status" value="1"/>
</dbReference>
<feature type="non-terminal residue" evidence="3">
    <location>
        <position position="1"/>
    </location>
</feature>
<dbReference type="PANTHER" id="PTHR46572">
    <property type="entry name" value="RHO1 GDP-GTP EXCHANGE PROTEIN 1-RELATED"/>
    <property type="match status" value="1"/>
</dbReference>
<dbReference type="PROSITE" id="PS50010">
    <property type="entry name" value="DH_2"/>
    <property type="match status" value="1"/>
</dbReference>